<dbReference type="GO" id="GO:0004058">
    <property type="term" value="F:aromatic-L-amino-acid decarboxylase activity"/>
    <property type="evidence" value="ECO:0007669"/>
    <property type="project" value="UniProtKB-ARBA"/>
</dbReference>
<comment type="caution">
    <text evidence="8">The sequence shown here is derived from an EMBL/GenBank/DDBJ whole genome shotgun (WGS) entry which is preliminary data.</text>
</comment>
<comment type="similarity">
    <text evidence="2 7">Belongs to the group II decarboxylase family.</text>
</comment>
<dbReference type="InterPro" id="IPR015422">
    <property type="entry name" value="PyrdxlP-dep_Trfase_small"/>
</dbReference>
<evidence type="ECO:0000313" key="8">
    <source>
        <dbReference type="EMBL" id="RZU62318.1"/>
    </source>
</evidence>
<protein>
    <submittedName>
        <fullName evidence="8">L-2,4-diaminobutyrate decarboxylase</fullName>
    </submittedName>
</protein>
<dbReference type="PANTHER" id="PTHR45677">
    <property type="entry name" value="GLUTAMATE DECARBOXYLASE-RELATED"/>
    <property type="match status" value="1"/>
</dbReference>
<evidence type="ECO:0000313" key="9">
    <source>
        <dbReference type="Proteomes" id="UP000292685"/>
    </source>
</evidence>
<dbReference type="PANTHER" id="PTHR45677:SF8">
    <property type="entry name" value="CYSTEINE SULFINIC ACID DECARBOXYLASE"/>
    <property type="match status" value="1"/>
</dbReference>
<dbReference type="InterPro" id="IPR015421">
    <property type="entry name" value="PyrdxlP-dep_Trfase_major"/>
</dbReference>
<dbReference type="Gene3D" id="3.40.640.10">
    <property type="entry name" value="Type I PLP-dependent aspartate aminotransferase-like (Major domain)"/>
    <property type="match status" value="1"/>
</dbReference>
<evidence type="ECO:0000256" key="2">
    <source>
        <dbReference type="ARBA" id="ARBA00009533"/>
    </source>
</evidence>
<accession>A0A4Q8ADN7</accession>
<dbReference type="InterPro" id="IPR015424">
    <property type="entry name" value="PyrdxlP-dep_Trfase"/>
</dbReference>
<dbReference type="Proteomes" id="UP000292685">
    <property type="component" value="Unassembled WGS sequence"/>
</dbReference>
<gene>
    <name evidence="8" type="ORF">EV380_1911</name>
</gene>
<keyword evidence="3" id="KW-0210">Decarboxylase</keyword>
<dbReference type="OrthoDB" id="3335676at2"/>
<dbReference type="RefSeq" id="WP_130450953.1">
    <property type="nucleotide sequence ID" value="NZ_SHLA01000001.1"/>
</dbReference>
<dbReference type="AlphaFoldDB" id="A0A4Q8ADN7"/>
<dbReference type="InterPro" id="IPR002129">
    <property type="entry name" value="PyrdxlP-dep_de-COase"/>
</dbReference>
<dbReference type="GO" id="GO:0006520">
    <property type="term" value="P:amino acid metabolic process"/>
    <property type="evidence" value="ECO:0007669"/>
    <property type="project" value="InterPro"/>
</dbReference>
<dbReference type="EMBL" id="SHLA01000001">
    <property type="protein sequence ID" value="RZU62318.1"/>
    <property type="molecule type" value="Genomic_DNA"/>
</dbReference>
<keyword evidence="5 7" id="KW-0456">Lyase</keyword>
<comment type="cofactor">
    <cofactor evidence="1 6 7">
        <name>pyridoxal 5'-phosphate</name>
        <dbReference type="ChEBI" id="CHEBI:597326"/>
    </cofactor>
</comment>
<dbReference type="GO" id="GO:0005737">
    <property type="term" value="C:cytoplasm"/>
    <property type="evidence" value="ECO:0007669"/>
    <property type="project" value="TreeGrafter"/>
</dbReference>
<evidence type="ECO:0000256" key="7">
    <source>
        <dbReference type="RuleBase" id="RU000382"/>
    </source>
</evidence>
<dbReference type="InterPro" id="IPR010977">
    <property type="entry name" value="Aromatic_deC"/>
</dbReference>
<dbReference type="CDD" id="cd06450">
    <property type="entry name" value="DOPA_deC_like"/>
    <property type="match status" value="1"/>
</dbReference>
<sequence>MTPVSITDRTGVPLGAAASAVPQHPLAAANQLLAGETVHQFIAESGAATLLAASAVAGARGPSTGPTPEALGARIDAVDLSAPLGGTNAALTEAADLYLKDAVYFHHPRYQAHLNCPVLIPAVAAEALVTSVNSSMDTWDQSAGATLIERRLTRWTADLIGLGTDADGIFTSGGTQSNLQAMLIARNHAVASRTGSLPERLAGLRIYASADSHFSISKAATLLGMGEDAVVAVPTDSAHRMDAAALRSAVDADAAAGLTPMAIVATAGTTDFGAIDPLAACSALAGEHGAWFHVDAAYGCGLLISRHRDRLAGIEGADSVTVDYHKSFFQPIGSSALLLADGANFGHITHYSEYLNPAGQAGTVPNQVDKSLQTTRRFDALKLWVSLRSMGAEAIGALFDELIDLAATAASLVAAHPELELAAEAQLSTVVFRFVPAGHDDAAPGAAIALNALQDEIRASLYSSGEAMVAATTVDGARHLKLTLLNPRATLADLEAVLTAVVVAGARLTEEAAR</sequence>
<evidence type="ECO:0000256" key="1">
    <source>
        <dbReference type="ARBA" id="ARBA00001933"/>
    </source>
</evidence>
<name>A0A4Q8ADN7_9MICC</name>
<evidence type="ECO:0000256" key="3">
    <source>
        <dbReference type="ARBA" id="ARBA00022793"/>
    </source>
</evidence>
<feature type="modified residue" description="N6-(pyridoxal phosphate)lysine" evidence="6">
    <location>
        <position position="326"/>
    </location>
</feature>
<reference evidence="8 9" key="1">
    <citation type="submission" date="2019-02" db="EMBL/GenBank/DDBJ databases">
        <title>Sequencing the genomes of 1000 actinobacteria strains.</title>
        <authorList>
            <person name="Klenk H.-P."/>
        </authorList>
    </citation>
    <scope>NUCLEOTIDE SEQUENCE [LARGE SCALE GENOMIC DNA]</scope>
    <source>
        <strain evidence="8 9">DSM 17364</strain>
    </source>
</reference>
<keyword evidence="9" id="KW-1185">Reference proteome</keyword>
<dbReference type="PRINTS" id="PR00800">
    <property type="entry name" value="YHDCRBOXLASE"/>
</dbReference>
<dbReference type="Pfam" id="PF00282">
    <property type="entry name" value="Pyridoxal_deC"/>
    <property type="match status" value="1"/>
</dbReference>
<evidence type="ECO:0000256" key="6">
    <source>
        <dbReference type="PIRSR" id="PIRSR602129-50"/>
    </source>
</evidence>
<proteinExistence type="inferred from homology"/>
<organism evidence="8 9">
    <name type="scientific">Zhihengliuella halotolerans</name>
    <dbReference type="NCBI Taxonomy" id="370736"/>
    <lineage>
        <taxon>Bacteria</taxon>
        <taxon>Bacillati</taxon>
        <taxon>Actinomycetota</taxon>
        <taxon>Actinomycetes</taxon>
        <taxon>Micrococcales</taxon>
        <taxon>Micrococcaceae</taxon>
        <taxon>Zhihengliuella</taxon>
    </lineage>
</organism>
<evidence type="ECO:0000256" key="4">
    <source>
        <dbReference type="ARBA" id="ARBA00022898"/>
    </source>
</evidence>
<keyword evidence="4 6" id="KW-0663">Pyridoxal phosphate</keyword>
<dbReference type="SUPFAM" id="SSF53383">
    <property type="entry name" value="PLP-dependent transferases"/>
    <property type="match status" value="1"/>
</dbReference>
<dbReference type="GO" id="GO:0019752">
    <property type="term" value="P:carboxylic acid metabolic process"/>
    <property type="evidence" value="ECO:0007669"/>
    <property type="project" value="InterPro"/>
</dbReference>
<dbReference type="Gene3D" id="3.90.1150.10">
    <property type="entry name" value="Aspartate Aminotransferase, domain 1"/>
    <property type="match status" value="1"/>
</dbReference>
<evidence type="ECO:0000256" key="5">
    <source>
        <dbReference type="ARBA" id="ARBA00023239"/>
    </source>
</evidence>
<dbReference type="GO" id="GO:0030170">
    <property type="term" value="F:pyridoxal phosphate binding"/>
    <property type="evidence" value="ECO:0007669"/>
    <property type="project" value="InterPro"/>
</dbReference>